<organism evidence="11 12">
    <name type="scientific">Methanoculleus receptaculi</name>
    <dbReference type="NCBI Taxonomy" id="394967"/>
    <lineage>
        <taxon>Archaea</taxon>
        <taxon>Methanobacteriati</taxon>
        <taxon>Methanobacteriota</taxon>
        <taxon>Stenosarchaea group</taxon>
        <taxon>Methanomicrobia</taxon>
        <taxon>Methanomicrobiales</taxon>
        <taxon>Methanomicrobiaceae</taxon>
        <taxon>Methanoculleus</taxon>
    </lineage>
</organism>
<dbReference type="GO" id="GO:0005524">
    <property type="term" value="F:ATP binding"/>
    <property type="evidence" value="ECO:0007669"/>
    <property type="project" value="UniProtKB-KW"/>
</dbReference>
<evidence type="ECO:0000256" key="2">
    <source>
        <dbReference type="ARBA" id="ARBA00013161"/>
    </source>
</evidence>
<evidence type="ECO:0000313" key="11">
    <source>
        <dbReference type="EMBL" id="WOX58439.1"/>
    </source>
</evidence>
<dbReference type="Pfam" id="PF00579">
    <property type="entry name" value="tRNA-synt_1b"/>
    <property type="match status" value="2"/>
</dbReference>
<evidence type="ECO:0000256" key="6">
    <source>
        <dbReference type="ARBA" id="ARBA00022840"/>
    </source>
</evidence>
<evidence type="ECO:0000256" key="9">
    <source>
        <dbReference type="ARBA" id="ARBA00030268"/>
    </source>
</evidence>
<keyword evidence="12" id="KW-1185">Reference proteome</keyword>
<dbReference type="Gene3D" id="1.10.240.10">
    <property type="entry name" value="Tyrosyl-Transfer RNA Synthetase"/>
    <property type="match status" value="1"/>
</dbReference>
<dbReference type="RefSeq" id="WP_318622260.1">
    <property type="nucleotide sequence ID" value="NZ_CP137642.1"/>
</dbReference>
<dbReference type="PANTHER" id="PTHR10055">
    <property type="entry name" value="TRYPTOPHANYL-TRNA SYNTHETASE"/>
    <property type="match status" value="1"/>
</dbReference>
<dbReference type="GO" id="GO:0004830">
    <property type="term" value="F:tryptophan-tRNA ligase activity"/>
    <property type="evidence" value="ECO:0007669"/>
    <property type="project" value="UniProtKB-EC"/>
</dbReference>
<keyword evidence="3" id="KW-0963">Cytoplasm</keyword>
<dbReference type="EMBL" id="CP137642">
    <property type="protein sequence ID" value="WOX58439.1"/>
    <property type="molecule type" value="Genomic_DNA"/>
</dbReference>
<dbReference type="GO" id="GO:0005737">
    <property type="term" value="C:cytoplasm"/>
    <property type="evidence" value="ECO:0007669"/>
    <property type="project" value="TreeGrafter"/>
</dbReference>
<dbReference type="GO" id="GO:0006436">
    <property type="term" value="P:tryptophanyl-tRNA aminoacylation"/>
    <property type="evidence" value="ECO:0007669"/>
    <property type="project" value="InterPro"/>
</dbReference>
<dbReference type="Proteomes" id="UP001305652">
    <property type="component" value="Chromosome"/>
</dbReference>
<dbReference type="EC" id="6.1.1.2" evidence="2"/>
<dbReference type="PRINTS" id="PR01039">
    <property type="entry name" value="TRNASYNTHTRP"/>
</dbReference>
<evidence type="ECO:0000256" key="7">
    <source>
        <dbReference type="ARBA" id="ARBA00022917"/>
    </source>
</evidence>
<evidence type="ECO:0000313" key="12">
    <source>
        <dbReference type="Proteomes" id="UP001305652"/>
    </source>
</evidence>
<keyword evidence="7 10" id="KW-0648">Protein biosynthesis</keyword>
<keyword evidence="8 10" id="KW-0030">Aminoacyl-tRNA synthetase</keyword>
<dbReference type="PROSITE" id="PS00178">
    <property type="entry name" value="AA_TRNA_LIGASE_I"/>
    <property type="match status" value="1"/>
</dbReference>
<dbReference type="Gene3D" id="3.40.50.620">
    <property type="entry name" value="HUPs"/>
    <property type="match status" value="1"/>
</dbReference>
<protein>
    <recommendedName>
        <fullName evidence="2">tryptophan--tRNA ligase</fullName>
        <ecNumber evidence="2">6.1.1.2</ecNumber>
    </recommendedName>
    <alternativeName>
        <fullName evidence="9">Tryptophanyl-tRNA synthetase</fullName>
    </alternativeName>
</protein>
<name>A0AAX4FX48_9EURY</name>
<dbReference type="InterPro" id="IPR002305">
    <property type="entry name" value="aa-tRNA-synth_Ic"/>
</dbReference>
<evidence type="ECO:0000256" key="1">
    <source>
        <dbReference type="ARBA" id="ARBA00005594"/>
    </source>
</evidence>
<dbReference type="SUPFAM" id="SSF52374">
    <property type="entry name" value="Nucleotidylyl transferase"/>
    <property type="match status" value="1"/>
</dbReference>
<comment type="similarity">
    <text evidence="1 10">Belongs to the class-I aminoacyl-tRNA synthetase family.</text>
</comment>
<proteinExistence type="inferred from homology"/>
<dbReference type="InterPro" id="IPR014729">
    <property type="entry name" value="Rossmann-like_a/b/a_fold"/>
</dbReference>
<dbReference type="InterPro" id="IPR002306">
    <property type="entry name" value="Trp-tRNA-ligase"/>
</dbReference>
<dbReference type="AlphaFoldDB" id="A0AAX4FX48"/>
<dbReference type="InterPro" id="IPR001412">
    <property type="entry name" value="aa-tRNA-synth_I_CS"/>
</dbReference>
<evidence type="ECO:0000256" key="8">
    <source>
        <dbReference type="ARBA" id="ARBA00023146"/>
    </source>
</evidence>
<evidence type="ECO:0000256" key="10">
    <source>
        <dbReference type="RuleBase" id="RU363036"/>
    </source>
</evidence>
<dbReference type="FunFam" id="3.40.50.620:FF:000207">
    <property type="entry name" value="Tryptophan--tRNA ligase"/>
    <property type="match status" value="1"/>
</dbReference>
<evidence type="ECO:0000256" key="5">
    <source>
        <dbReference type="ARBA" id="ARBA00022741"/>
    </source>
</evidence>
<evidence type="ECO:0000256" key="3">
    <source>
        <dbReference type="ARBA" id="ARBA00022490"/>
    </source>
</evidence>
<accession>A0AAX4FX48</accession>
<dbReference type="PANTHER" id="PTHR10055:SF5">
    <property type="entry name" value="TRYPTOPHAN--TRNA LIGASE"/>
    <property type="match status" value="1"/>
</dbReference>
<keyword evidence="4 10" id="KW-0436">Ligase</keyword>
<gene>
    <name evidence="11" type="ORF">R6Y96_04175</name>
</gene>
<evidence type="ECO:0000256" key="4">
    <source>
        <dbReference type="ARBA" id="ARBA00022598"/>
    </source>
</evidence>
<dbReference type="KEGG" id="mrc:R6Y96_04175"/>
<keyword evidence="6 10" id="KW-0067">ATP-binding</keyword>
<reference evidence="11 12" key="1">
    <citation type="submission" date="2023-10" db="EMBL/GenBank/DDBJ databases">
        <title>The complete genome sequence of Methanoculleus receptaculi DSM 18860.</title>
        <authorList>
            <person name="Lai S.-J."/>
            <person name="You Y.-T."/>
            <person name="Chen S.-C."/>
        </authorList>
    </citation>
    <scope>NUCLEOTIDE SEQUENCE [LARGE SCALE GENOMIC DNA]</scope>
    <source>
        <strain evidence="11 12">DSM 18860</strain>
    </source>
</reference>
<keyword evidence="5 10" id="KW-0547">Nucleotide-binding</keyword>
<sequence length="418" mass="46951">MNSELTPWSNNQTVDLDRLFSEFGIEPIGEVARNLPEIPPFIRRGIVVGHRDYNLIADAIRNRTPFHVLTGFMPSGLPHLGHLMVMKEVVWHVQQGGTGYVAIADREAHAVRGISWEKCRDYGKEYLKALYALGFEGTTYYQSRNERLKDLAFEASTRVNFSELNAIYGFGPDTSLSHAMSVITQVADILFPQVDAGPAPTIVPVGLDQDPHLRLTRDVAYKLRMFTVEDRGEYISVRSKNASEEAIETVYRAFPGSKRYAAHVDIPGLAQNRVEETVRRIEIDHGGFGFYLPSSTYHIFMPGLQGGKMSSSVPASQFGFYEPDSSVKKKVMAALTGGRMTLEEQRRLGGDPDSCPVYLLNLFHMLDDDIELADLRRRCESGELTCGQCKKETLERVRAFLADLRDRMDAVEHLAEEV</sequence>
<dbReference type="GeneID" id="85732326"/>
<dbReference type="NCBIfam" id="NF008926">
    <property type="entry name" value="PRK12285.1-3"/>
    <property type="match status" value="1"/>
</dbReference>